<evidence type="ECO:0000313" key="4">
    <source>
        <dbReference type="EMBL" id="URD81793.1"/>
    </source>
</evidence>
<dbReference type="PANTHER" id="PTHR11802">
    <property type="entry name" value="SERINE PROTEASE FAMILY S10 SERINE CARBOXYPEPTIDASE"/>
    <property type="match status" value="1"/>
</dbReference>
<keyword evidence="3" id="KW-0121">Carboxypeptidase</keyword>
<protein>
    <recommendedName>
        <fullName evidence="3">Carboxypeptidase</fullName>
        <ecNumber evidence="3">3.4.16.-</ecNumber>
    </recommendedName>
</protein>
<keyword evidence="3" id="KW-0378">Hydrolase</keyword>
<dbReference type="OrthoDB" id="735686at2759"/>
<dbReference type="PRINTS" id="PR00724">
    <property type="entry name" value="CRBOXYPTASEC"/>
</dbReference>
<dbReference type="EC" id="3.4.16.-" evidence="3"/>
<evidence type="ECO:0000256" key="3">
    <source>
        <dbReference type="RuleBase" id="RU361156"/>
    </source>
</evidence>
<keyword evidence="2" id="KW-0325">Glycoprotein</keyword>
<keyword evidence="3" id="KW-0645">Protease</keyword>
<dbReference type="EMBL" id="CP097503">
    <property type="protein sequence ID" value="URD81793.1"/>
    <property type="molecule type" value="Genomic_DNA"/>
</dbReference>
<proteinExistence type="inferred from homology"/>
<evidence type="ECO:0000256" key="2">
    <source>
        <dbReference type="ARBA" id="ARBA00023180"/>
    </source>
</evidence>
<dbReference type="GO" id="GO:0004185">
    <property type="term" value="F:serine-type carboxypeptidase activity"/>
    <property type="evidence" value="ECO:0007669"/>
    <property type="project" value="UniProtKB-UniRule"/>
</dbReference>
<evidence type="ECO:0000256" key="1">
    <source>
        <dbReference type="ARBA" id="ARBA00009431"/>
    </source>
</evidence>
<feature type="chain" id="PRO_5039750167" description="Carboxypeptidase" evidence="3">
    <location>
        <begin position="19"/>
        <end position="474"/>
    </location>
</feature>
<dbReference type="InterPro" id="IPR033124">
    <property type="entry name" value="Ser_caboxypep_his_AS"/>
</dbReference>
<dbReference type="GO" id="GO:0006508">
    <property type="term" value="P:proteolysis"/>
    <property type="evidence" value="ECO:0007669"/>
    <property type="project" value="UniProtKB-KW"/>
</dbReference>
<reference evidence="4" key="1">
    <citation type="submission" date="2022-05" db="EMBL/GenBank/DDBJ databases">
        <title>The Musa troglodytarum L. genome provides insights into the mechanism of non-climacteric behaviour and enrichment of carotenoids.</title>
        <authorList>
            <person name="Wang J."/>
        </authorList>
    </citation>
    <scope>NUCLEOTIDE SEQUENCE</scope>
    <source>
        <tissue evidence="4">Leaf</tissue>
    </source>
</reference>
<accession>A0A9E7JHY1</accession>
<dbReference type="GO" id="GO:0005773">
    <property type="term" value="C:vacuole"/>
    <property type="evidence" value="ECO:0007669"/>
    <property type="project" value="TreeGrafter"/>
</dbReference>
<dbReference type="AlphaFoldDB" id="A0A9E7JHY1"/>
<dbReference type="PANTHER" id="PTHR11802:SF280">
    <property type="entry name" value="SERINE CARBOXYPEPTIDASE-LIKE 35"/>
    <property type="match status" value="1"/>
</dbReference>
<sequence length="474" mass="52499">MALSYVLVFVMAAASIEGARMRRLHPSGETDLVVGLPGQPSTNFKHYAGYVGASEHRSLFYWFFEAMEAPATKPLVLWLNGGPGCSSVAGGAISEIGPFLVTDEGSGLRFNPYAWNKGKLANLLFLDSPVGVGFSHSNSSSDAKNLNDQITAEDAHAFLLNWFLKYPDLKSQEFYIVGESYAGHYAPQLAEVIDERNKGAKDSYINLKGLMVRHQISVIIGNPLIDVEEELRIATIDFAWKNGYISDNLYQAATTACTPVPSSNCPELVYAVEDSFSDIMFGIYSPTCSKSNTIKNEIGSGLAMEATGYDPCSTDNAEVYLSREDVQKALHANLTYLPYPYSFCSMNVHNAYNQTVPTVLPLLRKLIDAGYRMWIYSGDTDGRVTIPVMRRSINKMNLTEKAWDKWGGWKKWYYEAQVAGWMVEYMEGLTFITVRGAGHMVPAFSPGRGLALISNFLKGEPMPFNETQSKDTTH</sequence>
<dbReference type="InterPro" id="IPR018202">
    <property type="entry name" value="Ser_caboxypep_ser_AS"/>
</dbReference>
<dbReference type="Gene3D" id="3.40.50.1820">
    <property type="entry name" value="alpha/beta hydrolase"/>
    <property type="match status" value="1"/>
</dbReference>
<evidence type="ECO:0000313" key="5">
    <source>
        <dbReference type="Proteomes" id="UP001055439"/>
    </source>
</evidence>
<dbReference type="InterPro" id="IPR001563">
    <property type="entry name" value="Peptidase_S10"/>
</dbReference>
<dbReference type="PROSITE" id="PS00131">
    <property type="entry name" value="CARBOXYPEPT_SER_SER"/>
    <property type="match status" value="1"/>
</dbReference>
<comment type="similarity">
    <text evidence="1 3">Belongs to the peptidase S10 family.</text>
</comment>
<name>A0A9E7JHY1_9LILI</name>
<dbReference type="InterPro" id="IPR029058">
    <property type="entry name" value="AB_hydrolase_fold"/>
</dbReference>
<organism evidence="4 5">
    <name type="scientific">Musa troglodytarum</name>
    <name type="common">fe'i banana</name>
    <dbReference type="NCBI Taxonomy" id="320322"/>
    <lineage>
        <taxon>Eukaryota</taxon>
        <taxon>Viridiplantae</taxon>
        <taxon>Streptophyta</taxon>
        <taxon>Embryophyta</taxon>
        <taxon>Tracheophyta</taxon>
        <taxon>Spermatophyta</taxon>
        <taxon>Magnoliopsida</taxon>
        <taxon>Liliopsida</taxon>
        <taxon>Zingiberales</taxon>
        <taxon>Musaceae</taxon>
        <taxon>Musa</taxon>
    </lineage>
</organism>
<dbReference type="PROSITE" id="PS00560">
    <property type="entry name" value="CARBOXYPEPT_SER_HIS"/>
    <property type="match status" value="1"/>
</dbReference>
<keyword evidence="5" id="KW-1185">Reference proteome</keyword>
<gene>
    <name evidence="4" type="ORF">MUK42_07732</name>
</gene>
<feature type="signal peptide" evidence="3">
    <location>
        <begin position="1"/>
        <end position="18"/>
    </location>
</feature>
<dbReference type="Pfam" id="PF00450">
    <property type="entry name" value="Peptidase_S10"/>
    <property type="match status" value="1"/>
</dbReference>
<dbReference type="SUPFAM" id="SSF53474">
    <property type="entry name" value="alpha/beta-Hydrolases"/>
    <property type="match status" value="1"/>
</dbReference>
<keyword evidence="3" id="KW-0732">Signal</keyword>
<dbReference type="Proteomes" id="UP001055439">
    <property type="component" value="Chromosome 10"/>
</dbReference>